<keyword evidence="6 7" id="KW-0472">Membrane</keyword>
<dbReference type="Gene3D" id="1.20.1540.10">
    <property type="entry name" value="Rhomboid-like"/>
    <property type="match status" value="1"/>
</dbReference>
<feature type="transmembrane region" description="Helical" evidence="7">
    <location>
        <begin position="245"/>
        <end position="262"/>
    </location>
</feature>
<evidence type="ECO:0000256" key="1">
    <source>
        <dbReference type="ARBA" id="ARBA00004141"/>
    </source>
</evidence>
<dbReference type="SUPFAM" id="SSF47473">
    <property type="entry name" value="EF-hand"/>
    <property type="match status" value="1"/>
</dbReference>
<dbReference type="PANTHER" id="PTHR45840:SF8">
    <property type="entry name" value="RHOMBOID PROTEASE"/>
    <property type="match status" value="1"/>
</dbReference>
<dbReference type="InterPro" id="IPR051739">
    <property type="entry name" value="Rhomboid_IM_Serine_Proteases"/>
</dbReference>
<keyword evidence="3 7" id="KW-0812">Transmembrane</keyword>
<evidence type="ECO:0000313" key="11">
    <source>
        <dbReference type="Proteomes" id="UP001162164"/>
    </source>
</evidence>
<comment type="similarity">
    <text evidence="2">Belongs to the peptidase S54 family.</text>
</comment>
<evidence type="ECO:0000256" key="2">
    <source>
        <dbReference type="ARBA" id="ARBA00009045"/>
    </source>
</evidence>
<dbReference type="PROSITE" id="PS50222">
    <property type="entry name" value="EF_HAND_2"/>
    <property type="match status" value="1"/>
</dbReference>
<evidence type="ECO:0000256" key="8">
    <source>
        <dbReference type="SAM" id="SignalP"/>
    </source>
</evidence>
<evidence type="ECO:0000256" key="7">
    <source>
        <dbReference type="SAM" id="Phobius"/>
    </source>
</evidence>
<dbReference type="InterPro" id="IPR011992">
    <property type="entry name" value="EF-hand-dom_pair"/>
</dbReference>
<protein>
    <recommendedName>
        <fullName evidence="9">EF-hand domain-containing protein</fullName>
    </recommendedName>
</protein>
<dbReference type="Pfam" id="PF01694">
    <property type="entry name" value="Rhomboid"/>
    <property type="match status" value="1"/>
</dbReference>
<dbReference type="PANTHER" id="PTHR45840">
    <property type="entry name" value="RHOMBOID-RELATED PROTEIN"/>
    <property type="match status" value="1"/>
</dbReference>
<evidence type="ECO:0000256" key="4">
    <source>
        <dbReference type="ARBA" id="ARBA00022837"/>
    </source>
</evidence>
<organism evidence="10 11">
    <name type="scientific">Molorchus minor</name>
    <dbReference type="NCBI Taxonomy" id="1323400"/>
    <lineage>
        <taxon>Eukaryota</taxon>
        <taxon>Metazoa</taxon>
        <taxon>Ecdysozoa</taxon>
        <taxon>Arthropoda</taxon>
        <taxon>Hexapoda</taxon>
        <taxon>Insecta</taxon>
        <taxon>Pterygota</taxon>
        <taxon>Neoptera</taxon>
        <taxon>Endopterygota</taxon>
        <taxon>Coleoptera</taxon>
        <taxon>Polyphaga</taxon>
        <taxon>Cucujiformia</taxon>
        <taxon>Chrysomeloidea</taxon>
        <taxon>Cerambycidae</taxon>
        <taxon>Lamiinae</taxon>
        <taxon>Monochamini</taxon>
        <taxon>Molorchus</taxon>
    </lineage>
</organism>
<dbReference type="Gene3D" id="1.10.238.10">
    <property type="entry name" value="EF-hand"/>
    <property type="match status" value="1"/>
</dbReference>
<dbReference type="Pfam" id="PF13499">
    <property type="entry name" value="EF-hand_7"/>
    <property type="match status" value="1"/>
</dbReference>
<feature type="signal peptide" evidence="8">
    <location>
        <begin position="1"/>
        <end position="18"/>
    </location>
</feature>
<feature type="transmembrane region" description="Helical" evidence="7">
    <location>
        <begin position="215"/>
        <end position="233"/>
    </location>
</feature>
<accession>A0ABQ9K4G7</accession>
<feature type="transmembrane region" description="Helical" evidence="7">
    <location>
        <begin position="268"/>
        <end position="288"/>
    </location>
</feature>
<evidence type="ECO:0000256" key="5">
    <source>
        <dbReference type="ARBA" id="ARBA00022989"/>
    </source>
</evidence>
<feature type="chain" id="PRO_5046615775" description="EF-hand domain-containing protein" evidence="8">
    <location>
        <begin position="19"/>
        <end position="353"/>
    </location>
</feature>
<dbReference type="EMBL" id="JAPWTJ010000018">
    <property type="protein sequence ID" value="KAJ8985219.1"/>
    <property type="molecule type" value="Genomic_DNA"/>
</dbReference>
<dbReference type="PROSITE" id="PS00018">
    <property type="entry name" value="EF_HAND_1"/>
    <property type="match status" value="2"/>
</dbReference>
<comment type="subcellular location">
    <subcellularLocation>
        <location evidence="1">Membrane</location>
        <topology evidence="1">Multi-pass membrane protein</topology>
    </subcellularLocation>
</comment>
<name>A0ABQ9K4G7_9CUCU</name>
<dbReference type="CDD" id="cd00051">
    <property type="entry name" value="EFh"/>
    <property type="match status" value="1"/>
</dbReference>
<evidence type="ECO:0000313" key="10">
    <source>
        <dbReference type="EMBL" id="KAJ8985219.1"/>
    </source>
</evidence>
<evidence type="ECO:0000256" key="3">
    <source>
        <dbReference type="ARBA" id="ARBA00022692"/>
    </source>
</evidence>
<keyword evidence="4" id="KW-0106">Calcium</keyword>
<feature type="transmembrane region" description="Helical" evidence="7">
    <location>
        <begin position="295"/>
        <end position="315"/>
    </location>
</feature>
<keyword evidence="5 7" id="KW-1133">Transmembrane helix</keyword>
<feature type="transmembrane region" description="Helical" evidence="7">
    <location>
        <begin position="327"/>
        <end position="348"/>
    </location>
</feature>
<feature type="domain" description="EF-hand" evidence="9">
    <location>
        <begin position="57"/>
        <end position="92"/>
    </location>
</feature>
<sequence length="353" mass="40046">MHFSPVCWLTFWFSITFGASQHSLVACCYLIQCDHNNDGYISIKELKIFIETEEENVPYEVIRAIHNNFDKNCDHVLDFEEFLEMLNSPLVKKTFRRLSSRYLKYVVVVPSSPRPIGLKSDVSRTGLYEEQSRCKKTTIGMVTLSIIQIILFYANISLDGGSIAEALKFTPSKDYEVWRYITHIFVHASELHLFPNIVVQILIGIPLELVHGWRVLVIYFTGALGGCLAHSVFMPRADLVGGSGGFYAFYTANIATVIMNWREMSLPIVQLVCFGLMTFFDPIYNFFTQGDMSEVSYVAHLGGAVVGLLLGVNILRNLKVTEKENVISYICLTSYVILMIVFVTLNIIKSIKR</sequence>
<comment type="caution">
    <text evidence="10">The sequence shown here is derived from an EMBL/GenBank/DDBJ whole genome shotgun (WGS) entry which is preliminary data.</text>
</comment>
<keyword evidence="8" id="KW-0732">Signal</keyword>
<dbReference type="InterPro" id="IPR022764">
    <property type="entry name" value="Peptidase_S54_rhomboid_dom"/>
</dbReference>
<dbReference type="InterPro" id="IPR002048">
    <property type="entry name" value="EF_hand_dom"/>
</dbReference>
<dbReference type="InterPro" id="IPR035952">
    <property type="entry name" value="Rhomboid-like_sf"/>
</dbReference>
<keyword evidence="11" id="KW-1185">Reference proteome</keyword>
<proteinExistence type="inferred from homology"/>
<evidence type="ECO:0000259" key="9">
    <source>
        <dbReference type="PROSITE" id="PS50222"/>
    </source>
</evidence>
<evidence type="ECO:0000256" key="6">
    <source>
        <dbReference type="ARBA" id="ARBA00023136"/>
    </source>
</evidence>
<dbReference type="InterPro" id="IPR018247">
    <property type="entry name" value="EF_Hand_1_Ca_BS"/>
</dbReference>
<gene>
    <name evidence="10" type="ORF">NQ317_018248</name>
</gene>
<dbReference type="Proteomes" id="UP001162164">
    <property type="component" value="Unassembled WGS sequence"/>
</dbReference>
<dbReference type="SUPFAM" id="SSF144091">
    <property type="entry name" value="Rhomboid-like"/>
    <property type="match status" value="1"/>
</dbReference>
<reference evidence="10" key="1">
    <citation type="journal article" date="2023" name="Insect Mol. Biol.">
        <title>Genome sequencing provides insights into the evolution of gene families encoding plant cell wall-degrading enzymes in longhorned beetles.</title>
        <authorList>
            <person name="Shin N.R."/>
            <person name="Okamura Y."/>
            <person name="Kirsch R."/>
            <person name="Pauchet Y."/>
        </authorList>
    </citation>
    <scope>NUCLEOTIDE SEQUENCE</scope>
    <source>
        <strain evidence="10">MMC_N1</strain>
    </source>
</reference>